<accession>W6MRE1</accession>
<proteinExistence type="inferred from homology"/>
<dbReference type="AlphaFoldDB" id="W6MRE1"/>
<dbReference type="InterPro" id="IPR013246">
    <property type="entry name" value="SAGA_su_Sgf11"/>
</dbReference>
<evidence type="ECO:0000256" key="5">
    <source>
        <dbReference type="ARBA" id="ARBA00022853"/>
    </source>
</evidence>
<name>W6MRE1_9ASCO</name>
<evidence type="ECO:0000256" key="7">
    <source>
        <dbReference type="ARBA" id="ARBA00023159"/>
    </source>
</evidence>
<evidence type="ECO:0000256" key="2">
    <source>
        <dbReference type="ARBA" id="ARBA00022723"/>
    </source>
</evidence>
<dbReference type="HOGENOM" id="CLU_1806745_0_0_1"/>
<comment type="function">
    <text evidence="10">Functions as component of the transcription regulatory histone acetylation (HAT) complex SAGA. At the promoters, SAGA is required for recruitment of the basal transcription machinery. It influences RNA polymerase II transcriptional activity through different activities such as TBP interaction and promoter selectivity, interaction with transcription activators, and chromatin modification through histone acetylation and deubiquitination. SAGA acetylates nucleosomal histone H3 to some extent (to form H3K9ac, H3K14ac, H3K18ac and H3K23ac). SAGA interacts with DNA via upstream activating sequences (UASs). Involved in transcriptional regulation of a subset of SAGA-regulated genes. Within the SAGA complex, participates in a subcomplex, that specifically deubiquitinates histones H2B.</text>
</comment>
<organism evidence="12 13">
    <name type="scientific">Kuraishia capsulata CBS 1993</name>
    <dbReference type="NCBI Taxonomy" id="1382522"/>
    <lineage>
        <taxon>Eukaryota</taxon>
        <taxon>Fungi</taxon>
        <taxon>Dikarya</taxon>
        <taxon>Ascomycota</taxon>
        <taxon>Saccharomycotina</taxon>
        <taxon>Pichiomycetes</taxon>
        <taxon>Pichiales</taxon>
        <taxon>Pichiaceae</taxon>
        <taxon>Kuraishia</taxon>
    </lineage>
</organism>
<dbReference type="Proteomes" id="UP000019384">
    <property type="component" value="Unassembled WGS sequence"/>
</dbReference>
<feature type="region of interest" description="Disordered" evidence="11">
    <location>
        <begin position="118"/>
        <end position="141"/>
    </location>
</feature>
<keyword evidence="3" id="KW-0863">Zinc-finger</keyword>
<dbReference type="GO" id="GO:0005634">
    <property type="term" value="C:nucleus"/>
    <property type="evidence" value="ECO:0007669"/>
    <property type="project" value="UniProtKB-SubCell"/>
</dbReference>
<dbReference type="Pfam" id="PF08209">
    <property type="entry name" value="Sgf11"/>
    <property type="match status" value="1"/>
</dbReference>
<evidence type="ECO:0000256" key="11">
    <source>
        <dbReference type="SAM" id="MobiDB-lite"/>
    </source>
</evidence>
<dbReference type="GeneID" id="34517815"/>
<keyword evidence="9" id="KW-0539">Nucleus</keyword>
<keyword evidence="7 10" id="KW-0010">Activator</keyword>
<evidence type="ECO:0000256" key="6">
    <source>
        <dbReference type="ARBA" id="ARBA00023015"/>
    </source>
</evidence>
<evidence type="ECO:0000313" key="13">
    <source>
        <dbReference type="Proteomes" id="UP000019384"/>
    </source>
</evidence>
<keyword evidence="6" id="KW-0805">Transcription regulation</keyword>
<keyword evidence="5" id="KW-0156">Chromatin regulator</keyword>
<evidence type="ECO:0000313" key="12">
    <source>
        <dbReference type="EMBL" id="CDK24410.1"/>
    </source>
</evidence>
<reference evidence="12" key="1">
    <citation type="submission" date="2013-12" db="EMBL/GenBank/DDBJ databases">
        <authorList>
            <person name="Genoscope - CEA"/>
        </authorList>
    </citation>
    <scope>NUCLEOTIDE SEQUENCE</scope>
    <source>
        <strain evidence="12">CBS 1993</strain>
    </source>
</reference>
<evidence type="ECO:0000256" key="4">
    <source>
        <dbReference type="ARBA" id="ARBA00022833"/>
    </source>
</evidence>
<dbReference type="RefSeq" id="XP_022456427.1">
    <property type="nucleotide sequence ID" value="XM_022604905.1"/>
</dbReference>
<feature type="compositionally biased region" description="Low complexity" evidence="11">
    <location>
        <begin position="85"/>
        <end position="95"/>
    </location>
</feature>
<evidence type="ECO:0000256" key="10">
    <source>
        <dbReference type="RuleBase" id="RU261113"/>
    </source>
</evidence>
<dbReference type="GO" id="GO:0006325">
    <property type="term" value="P:chromatin organization"/>
    <property type="evidence" value="ECO:0007669"/>
    <property type="project" value="UniProtKB-KW"/>
</dbReference>
<dbReference type="Gene3D" id="3.30.160.60">
    <property type="entry name" value="Classic Zinc Finger"/>
    <property type="match status" value="1"/>
</dbReference>
<comment type="subcellular location">
    <subcellularLocation>
        <location evidence="1 10">Nucleus</location>
    </subcellularLocation>
</comment>
<comment type="similarity">
    <text evidence="10">Belongs to the SGF11 family.</text>
</comment>
<keyword evidence="4" id="KW-0862">Zinc</keyword>
<protein>
    <recommendedName>
        <fullName evidence="10">SAGA-associated factor 11</fullName>
    </recommendedName>
</protein>
<evidence type="ECO:0000256" key="1">
    <source>
        <dbReference type="ARBA" id="ARBA00004123"/>
    </source>
</evidence>
<feature type="compositionally biased region" description="Low complexity" evidence="11">
    <location>
        <begin position="65"/>
        <end position="78"/>
    </location>
</feature>
<evidence type="ECO:0000256" key="9">
    <source>
        <dbReference type="ARBA" id="ARBA00023242"/>
    </source>
</evidence>
<dbReference type="GO" id="GO:0070461">
    <property type="term" value="C:SAGA-type complex"/>
    <property type="evidence" value="ECO:0007669"/>
    <property type="project" value="UniProtKB-ARBA"/>
</dbReference>
<reference evidence="12" key="2">
    <citation type="submission" date="2014-02" db="EMBL/GenBank/DDBJ databases">
        <title>Complete DNA sequence of /Kuraishia capsulata/ illustrates novel genomic features among budding yeasts (/Saccharomycotina/).</title>
        <authorList>
            <person name="Morales L."/>
            <person name="Noel B."/>
            <person name="Porcel B."/>
            <person name="Marcet-Houben M."/>
            <person name="Hullo M-F."/>
            <person name="Sacerdot C."/>
            <person name="Tekaia F."/>
            <person name="Leh-Louis V."/>
            <person name="Despons L."/>
            <person name="Khanna V."/>
            <person name="Aury J-M."/>
            <person name="Barbe V."/>
            <person name="Couloux A."/>
            <person name="Labadie K."/>
            <person name="Pelletier E."/>
            <person name="Souciet J-L."/>
            <person name="Boekhout T."/>
            <person name="Gabaldon T."/>
            <person name="Wincker P."/>
            <person name="Dujon B."/>
        </authorList>
    </citation>
    <scope>NUCLEOTIDE SEQUENCE</scope>
    <source>
        <strain evidence="12">CBS 1993</strain>
    </source>
</reference>
<feature type="region of interest" description="Disordered" evidence="11">
    <location>
        <begin position="55"/>
        <end position="101"/>
    </location>
</feature>
<evidence type="ECO:0000256" key="8">
    <source>
        <dbReference type="ARBA" id="ARBA00023163"/>
    </source>
</evidence>
<dbReference type="STRING" id="1382522.W6MRE1"/>
<sequence length="177" mass="19360">MTNTQPSENGDSDMLTYRNISSSILENMFTPIIHEIIIESILNEQVLRSSYGTVDNPKYVEAGNPTRTDQTQDTQPATKKAKLDSGSSSTSTPTPHYTERDLGRLEFVTNGKDVFSNYKRKENGSANGATGSNGNHSAAGNGNGSDDYFKCLNCDRRIAGSRFASHIDRCLGGRTRK</sequence>
<keyword evidence="2" id="KW-0479">Metal-binding</keyword>
<dbReference type="GO" id="GO:0008270">
    <property type="term" value="F:zinc ion binding"/>
    <property type="evidence" value="ECO:0007669"/>
    <property type="project" value="UniProtKB-KW"/>
</dbReference>
<dbReference type="EMBL" id="HG793125">
    <property type="protein sequence ID" value="CDK24410.1"/>
    <property type="molecule type" value="Genomic_DNA"/>
</dbReference>
<gene>
    <name evidence="12" type="ORF">KUCA_T00000372001</name>
</gene>
<comment type="subunit">
    <text evidence="10">Component of the 1.8 MDa SAGA transcription coactivator-HAT complex. SAGA is built of 5 distinct domains with specialized functions. Within the SAGA complex, SUS1, SGF11, SGF73 and UBP8 form an additional subcomplex of SAGA called the DUB module (deubiquitination module). Interacts directly with SGF73, SUS1 and UBP8.</text>
</comment>
<keyword evidence="13" id="KW-1185">Reference proteome</keyword>
<evidence type="ECO:0000256" key="3">
    <source>
        <dbReference type="ARBA" id="ARBA00022771"/>
    </source>
</evidence>
<feature type="compositionally biased region" description="Low complexity" evidence="11">
    <location>
        <begin position="124"/>
        <end position="140"/>
    </location>
</feature>
<dbReference type="OrthoDB" id="4096398at2759"/>
<keyword evidence="8" id="KW-0804">Transcription</keyword>